<comment type="caution">
    <text evidence="1">The sequence shown here is derived from an EMBL/GenBank/DDBJ whole genome shotgun (WGS) entry which is preliminary data.</text>
</comment>
<evidence type="ECO:0008006" key="3">
    <source>
        <dbReference type="Google" id="ProtNLM"/>
    </source>
</evidence>
<accession>A0ABS2RIY5</accession>
<reference evidence="1 2" key="1">
    <citation type="submission" date="2021-01" db="EMBL/GenBank/DDBJ databases">
        <title>Sequencing the genomes of 1000 actinobacteria strains.</title>
        <authorList>
            <person name="Klenk H.-P."/>
        </authorList>
    </citation>
    <scope>NUCLEOTIDE SEQUENCE [LARGE SCALE GENOMIC DNA]</scope>
    <source>
        <strain evidence="1 2">DSM 18662</strain>
    </source>
</reference>
<dbReference type="EMBL" id="JAFBCF010000001">
    <property type="protein sequence ID" value="MBM7798166.1"/>
    <property type="molecule type" value="Genomic_DNA"/>
</dbReference>
<protein>
    <recommendedName>
        <fullName evidence="3">ABM domain-containing protein</fullName>
    </recommendedName>
</protein>
<gene>
    <name evidence="1" type="ORF">JOE57_001087</name>
</gene>
<keyword evidence="2" id="KW-1185">Reference proteome</keyword>
<dbReference type="RefSeq" id="WP_204916750.1">
    <property type="nucleotide sequence ID" value="NZ_BAAAQP010000011.1"/>
</dbReference>
<sequence>MAYGITTHVPFPIEMYDAVHAEMLARVGTDVDGLLLHIGRAAEDGFEVVEVWESRDHYDRYNRELVEPLIAELAGAEGPASAGSQQIDEFEVRGLVIPRGGVSL</sequence>
<proteinExistence type="predicted"/>
<dbReference type="Proteomes" id="UP000704762">
    <property type="component" value="Unassembled WGS sequence"/>
</dbReference>
<evidence type="ECO:0000313" key="2">
    <source>
        <dbReference type="Proteomes" id="UP000704762"/>
    </source>
</evidence>
<evidence type="ECO:0000313" key="1">
    <source>
        <dbReference type="EMBL" id="MBM7798166.1"/>
    </source>
</evidence>
<organism evidence="1 2">
    <name type="scientific">Microlunatus panaciterrae</name>
    <dbReference type="NCBI Taxonomy" id="400768"/>
    <lineage>
        <taxon>Bacteria</taxon>
        <taxon>Bacillati</taxon>
        <taxon>Actinomycetota</taxon>
        <taxon>Actinomycetes</taxon>
        <taxon>Propionibacteriales</taxon>
        <taxon>Propionibacteriaceae</taxon>
        <taxon>Microlunatus</taxon>
    </lineage>
</organism>
<name>A0ABS2RIY5_9ACTN</name>